<sequence>MNKCVSGVTRFNLSKDKFRKIRITIPSLSIQNKVVNILDNLYQISGDLSQGIPLEISLRQKQYEYYRDQIFNYLNPFQVYK</sequence>
<dbReference type="KEGG" id="mtuy:H3143_01645"/>
<reference evidence="5 6" key="1">
    <citation type="journal article" date="2017" name="Int. J. Syst. Evol. Microbiol.">
        <title>Mycoplasma tullyi sp. nov., isolated from penguins of the genus Spheniscus.</title>
        <authorList>
            <person name="Yavari C.A."/>
            <person name="Ramirez A.S."/>
            <person name="Nicholas R.A.J."/>
            <person name="Radford A.D."/>
            <person name="Darby A.C."/>
            <person name="Bradbury J.M."/>
        </authorList>
    </citation>
    <scope>NUCLEOTIDE SEQUENCE [LARGE SCALE GENOMIC DNA]</scope>
    <source>
        <strain evidence="5 6">56A97T</strain>
    </source>
</reference>
<protein>
    <submittedName>
        <fullName evidence="5">Restriction endonuclease subunit S</fullName>
    </submittedName>
</protein>
<dbReference type="Gene3D" id="3.90.220.20">
    <property type="entry name" value="DNA methylase specificity domains"/>
    <property type="match status" value="1"/>
</dbReference>
<evidence type="ECO:0000313" key="5">
    <source>
        <dbReference type="EMBL" id="QMT98845.1"/>
    </source>
</evidence>
<accession>A0A7D7UBJ2</accession>
<evidence type="ECO:0000313" key="6">
    <source>
        <dbReference type="Proteomes" id="UP000514704"/>
    </source>
</evidence>
<comment type="similarity">
    <text evidence="1">Belongs to the type-I restriction system S methylase family.</text>
</comment>
<evidence type="ECO:0000256" key="1">
    <source>
        <dbReference type="ARBA" id="ARBA00010923"/>
    </source>
</evidence>
<dbReference type="AlphaFoldDB" id="A0A7D7UBJ2"/>
<dbReference type="SUPFAM" id="SSF116734">
    <property type="entry name" value="DNA methylase specificity domain"/>
    <property type="match status" value="1"/>
</dbReference>
<name>A0A7D7UBJ2_9MOLU</name>
<proteinExistence type="inferred from homology"/>
<dbReference type="Proteomes" id="UP000514704">
    <property type="component" value="Chromosome"/>
</dbReference>
<keyword evidence="6" id="KW-1185">Reference proteome</keyword>
<dbReference type="GO" id="GO:0003677">
    <property type="term" value="F:DNA binding"/>
    <property type="evidence" value="ECO:0007669"/>
    <property type="project" value="UniProtKB-KW"/>
</dbReference>
<evidence type="ECO:0000256" key="3">
    <source>
        <dbReference type="ARBA" id="ARBA00023125"/>
    </source>
</evidence>
<dbReference type="InterPro" id="IPR044946">
    <property type="entry name" value="Restrct_endonuc_typeI_TRD_sf"/>
</dbReference>
<keyword evidence="5" id="KW-0378">Hydrolase</keyword>
<evidence type="ECO:0000256" key="2">
    <source>
        <dbReference type="ARBA" id="ARBA00022747"/>
    </source>
</evidence>
<dbReference type="EMBL" id="CP059674">
    <property type="protein sequence ID" value="QMT98845.1"/>
    <property type="molecule type" value="Genomic_DNA"/>
</dbReference>
<keyword evidence="3" id="KW-0238">DNA-binding</keyword>
<gene>
    <name evidence="5" type="ORF">H3143_01645</name>
</gene>
<evidence type="ECO:0000259" key="4">
    <source>
        <dbReference type="Pfam" id="PF01420"/>
    </source>
</evidence>
<organism evidence="5 6">
    <name type="scientific">Mycoplasma tullyi</name>
    <dbReference type="NCBI Taxonomy" id="1612150"/>
    <lineage>
        <taxon>Bacteria</taxon>
        <taxon>Bacillati</taxon>
        <taxon>Mycoplasmatota</taxon>
        <taxon>Mollicutes</taxon>
        <taxon>Mycoplasmataceae</taxon>
        <taxon>Mycoplasma</taxon>
    </lineage>
</organism>
<keyword evidence="5" id="KW-0255">Endonuclease</keyword>
<keyword evidence="5" id="KW-0540">Nuclease</keyword>
<feature type="domain" description="Type I restriction modification DNA specificity" evidence="4">
    <location>
        <begin position="4"/>
        <end position="56"/>
    </location>
</feature>
<dbReference type="Pfam" id="PF01420">
    <property type="entry name" value="Methylase_S"/>
    <property type="match status" value="1"/>
</dbReference>
<dbReference type="GO" id="GO:0004519">
    <property type="term" value="F:endonuclease activity"/>
    <property type="evidence" value="ECO:0007669"/>
    <property type="project" value="UniProtKB-KW"/>
</dbReference>
<keyword evidence="2" id="KW-0680">Restriction system</keyword>
<dbReference type="InterPro" id="IPR000055">
    <property type="entry name" value="Restrct_endonuc_typeI_TRD"/>
</dbReference>
<dbReference type="GO" id="GO:0009307">
    <property type="term" value="P:DNA restriction-modification system"/>
    <property type="evidence" value="ECO:0007669"/>
    <property type="project" value="UniProtKB-KW"/>
</dbReference>